<evidence type="ECO:0000256" key="4">
    <source>
        <dbReference type="ARBA" id="ARBA00022598"/>
    </source>
</evidence>
<dbReference type="Pfam" id="PF02749">
    <property type="entry name" value="QRPTase_N"/>
    <property type="match status" value="1"/>
</dbReference>
<evidence type="ECO:0000256" key="1">
    <source>
        <dbReference type="ARBA" id="ARBA00004952"/>
    </source>
</evidence>
<comment type="catalytic activity">
    <reaction evidence="7">
        <text>nicotinate beta-D-ribonucleotide + CO2 + diphosphate = quinolinate + 5-phospho-alpha-D-ribose 1-diphosphate + 2 H(+)</text>
        <dbReference type="Rhea" id="RHEA:12733"/>
        <dbReference type="ChEBI" id="CHEBI:15378"/>
        <dbReference type="ChEBI" id="CHEBI:16526"/>
        <dbReference type="ChEBI" id="CHEBI:29959"/>
        <dbReference type="ChEBI" id="CHEBI:33019"/>
        <dbReference type="ChEBI" id="CHEBI:57502"/>
        <dbReference type="ChEBI" id="CHEBI:58017"/>
        <dbReference type="EC" id="2.4.2.19"/>
    </reaction>
</comment>
<sequence length="371" mass="40666">MAVTDFQTPRQRGTRLPSDVFDLPVEKIREGYYSDVYFNATKRTLEEDGVHPHVLMQVFQRRDAVLGGMDEAIAILRECAGAYAPDGSWRPAWEQLAVSALYDGDDVAPWETVLTIEGDYSLFCHLETTFLGGLARRTLVATNVREVVTAARGKPIMYFPARHDHYRVQTGDGYAAHIAGAIGVSTDAQASWWGGRGLGTVPHGLIAAYGGDTVRAAERFAALTDDDVNVVVLVDYDNDSVTTALAVARALGARLWGVRLDTSGTMVDRSLWPQMGRFDPRGVNPQLVWNVRHALDRAGFRDVRIVVSGGFTAAKIRAFEEQGVPVDSYGVGSSLIRGDNDFTADVVLVDGRPKGKRGREYAPNDRLRLVP</sequence>
<dbReference type="Pfam" id="PF01729">
    <property type="entry name" value="QRPTase_C"/>
    <property type="match status" value="1"/>
</dbReference>
<name>A0A6J4TEJ4_9ACTN</name>
<evidence type="ECO:0000313" key="11">
    <source>
        <dbReference type="EMBL" id="CAA9520557.1"/>
    </source>
</evidence>
<dbReference type="PANTHER" id="PTHR43202">
    <property type="entry name" value="NICOTINATE-NUCLEOTIDE PYROPHOSPHORYLASE"/>
    <property type="match status" value="1"/>
</dbReference>
<evidence type="ECO:0000256" key="6">
    <source>
        <dbReference type="ARBA" id="ARBA00022679"/>
    </source>
</evidence>
<dbReference type="InterPro" id="IPR002638">
    <property type="entry name" value="Quinolinate_PRibosylTrfase_C"/>
</dbReference>
<dbReference type="InterPro" id="IPR036068">
    <property type="entry name" value="Nicotinate_pribotase-like_C"/>
</dbReference>
<dbReference type="PANTHER" id="PTHR43202:SF1">
    <property type="entry name" value="NICOTINATE PHOSPHORIBOSYLTRANSFERASE"/>
    <property type="match status" value="1"/>
</dbReference>
<dbReference type="Gene3D" id="3.90.1170.20">
    <property type="entry name" value="Quinolinate phosphoribosyl transferase, N-terminal domain"/>
    <property type="match status" value="1"/>
</dbReference>
<dbReference type="EC" id="6.3.4.21" evidence="2"/>
<keyword evidence="6 11" id="KW-0808">Transferase</keyword>
<dbReference type="EMBL" id="CADCWC010000031">
    <property type="protein sequence ID" value="CAA9520557.1"/>
    <property type="molecule type" value="Genomic_DNA"/>
</dbReference>
<dbReference type="InterPro" id="IPR007229">
    <property type="entry name" value="Nic_PRibTrfase-Fam"/>
</dbReference>
<dbReference type="GO" id="GO:0009435">
    <property type="term" value="P:NAD+ biosynthetic process"/>
    <property type="evidence" value="ECO:0007669"/>
    <property type="project" value="UniProtKB-UniPathway"/>
</dbReference>
<dbReference type="GO" id="GO:0004516">
    <property type="term" value="F:nicotinate phosphoribosyltransferase activity"/>
    <property type="evidence" value="ECO:0007669"/>
    <property type="project" value="UniProtKB-EC"/>
</dbReference>
<dbReference type="Gene3D" id="3.20.20.70">
    <property type="entry name" value="Aldolase class I"/>
    <property type="match status" value="1"/>
</dbReference>
<keyword evidence="4 11" id="KW-0436">Ligase</keyword>
<evidence type="ECO:0000256" key="7">
    <source>
        <dbReference type="ARBA" id="ARBA00047445"/>
    </source>
</evidence>
<protein>
    <recommendedName>
        <fullName evidence="2">nicotinate phosphoribosyltransferase</fullName>
        <ecNumber evidence="2">6.3.4.21</ecNumber>
    </recommendedName>
</protein>
<dbReference type="UniPathway" id="UPA00253">
    <property type="reaction ID" value="UER00457"/>
</dbReference>
<dbReference type="SUPFAM" id="SSF51690">
    <property type="entry name" value="Nicotinate/Quinolinate PRTase C-terminal domain-like"/>
    <property type="match status" value="1"/>
</dbReference>
<dbReference type="PIRSF" id="PIRSF000484">
    <property type="entry name" value="NAPRT"/>
    <property type="match status" value="1"/>
</dbReference>
<evidence type="ECO:0000256" key="5">
    <source>
        <dbReference type="ARBA" id="ARBA00022642"/>
    </source>
</evidence>
<dbReference type="SUPFAM" id="SSF54675">
    <property type="entry name" value="Nicotinate/Quinolinate PRTase N-terminal domain-like"/>
    <property type="match status" value="1"/>
</dbReference>
<gene>
    <name evidence="11" type="ORF">AVDCRST_MAG79-173</name>
</gene>
<evidence type="ECO:0000256" key="3">
    <source>
        <dbReference type="ARBA" id="ARBA00022553"/>
    </source>
</evidence>
<comment type="pathway">
    <text evidence="1">Cofactor biosynthesis; NAD(+) biosynthesis; nicotinate D-ribonucleotide from nicotinate: step 1/1.</text>
</comment>
<comment type="catalytic activity">
    <reaction evidence="8">
        <text>5-phospho-alpha-D-ribose 1-diphosphate + nicotinate + ATP + H2O = nicotinate beta-D-ribonucleotide + ADP + phosphate + diphosphate</text>
        <dbReference type="Rhea" id="RHEA:36163"/>
        <dbReference type="ChEBI" id="CHEBI:15377"/>
        <dbReference type="ChEBI" id="CHEBI:30616"/>
        <dbReference type="ChEBI" id="CHEBI:32544"/>
        <dbReference type="ChEBI" id="CHEBI:33019"/>
        <dbReference type="ChEBI" id="CHEBI:43474"/>
        <dbReference type="ChEBI" id="CHEBI:57502"/>
        <dbReference type="ChEBI" id="CHEBI:58017"/>
        <dbReference type="ChEBI" id="CHEBI:456216"/>
        <dbReference type="EC" id="6.3.4.21"/>
    </reaction>
</comment>
<organism evidence="11">
    <name type="scientific">uncultured Thermoleophilia bacterium</name>
    <dbReference type="NCBI Taxonomy" id="1497501"/>
    <lineage>
        <taxon>Bacteria</taxon>
        <taxon>Bacillati</taxon>
        <taxon>Actinomycetota</taxon>
        <taxon>Thermoleophilia</taxon>
        <taxon>environmental samples</taxon>
    </lineage>
</organism>
<proteinExistence type="predicted"/>
<feature type="domain" description="Quinolinate phosphoribosyl transferase C-terminal" evidence="9">
    <location>
        <begin position="140"/>
        <end position="330"/>
    </location>
</feature>
<dbReference type="AlphaFoldDB" id="A0A6J4TEJ4"/>
<dbReference type="InterPro" id="IPR053190">
    <property type="entry name" value="NAPRTase-like"/>
</dbReference>
<feature type="domain" description="Quinolinate phosphoribosyl transferase N-terminal" evidence="10">
    <location>
        <begin position="35"/>
        <end position="136"/>
    </location>
</feature>
<dbReference type="InterPro" id="IPR037128">
    <property type="entry name" value="Quinolinate_PRibosylTase_N_sf"/>
</dbReference>
<keyword evidence="11" id="KW-0328">Glycosyltransferase</keyword>
<dbReference type="GO" id="GO:0004514">
    <property type="term" value="F:nicotinate-nucleotide diphosphorylase (carboxylating) activity"/>
    <property type="evidence" value="ECO:0007669"/>
    <property type="project" value="UniProtKB-EC"/>
</dbReference>
<evidence type="ECO:0000256" key="8">
    <source>
        <dbReference type="ARBA" id="ARBA00048668"/>
    </source>
</evidence>
<keyword evidence="5" id="KW-0662">Pyridine nucleotide biosynthesis</keyword>
<reference evidence="11" key="1">
    <citation type="submission" date="2020-02" db="EMBL/GenBank/DDBJ databases">
        <authorList>
            <person name="Meier V. D."/>
        </authorList>
    </citation>
    <scope>NUCLEOTIDE SEQUENCE</scope>
    <source>
        <strain evidence="11">AVDCRST_MAG79</strain>
    </source>
</reference>
<dbReference type="InterPro" id="IPR022412">
    <property type="entry name" value="Quinolinate_PRibosylTrfase_N"/>
</dbReference>
<dbReference type="InterPro" id="IPR013785">
    <property type="entry name" value="Aldolase_TIM"/>
</dbReference>
<evidence type="ECO:0000256" key="2">
    <source>
        <dbReference type="ARBA" id="ARBA00013236"/>
    </source>
</evidence>
<evidence type="ECO:0000259" key="9">
    <source>
        <dbReference type="Pfam" id="PF01729"/>
    </source>
</evidence>
<evidence type="ECO:0000259" key="10">
    <source>
        <dbReference type="Pfam" id="PF02749"/>
    </source>
</evidence>
<keyword evidence="3" id="KW-0597">Phosphoprotein</keyword>
<accession>A0A6J4TEJ4</accession>